<dbReference type="AlphaFoldDB" id="E7GQV8"/>
<dbReference type="eggNOG" id="COG1028">
    <property type="taxonomic scope" value="Bacteria"/>
</dbReference>
<dbReference type="Pfam" id="PF00106">
    <property type="entry name" value="adh_short"/>
    <property type="match status" value="1"/>
</dbReference>
<proteinExistence type="inferred from homology"/>
<dbReference type="InterPro" id="IPR002347">
    <property type="entry name" value="SDR_fam"/>
</dbReference>
<dbReference type="PANTHER" id="PTHR43008">
    <property type="entry name" value="BENZIL REDUCTASE"/>
    <property type="match status" value="1"/>
</dbReference>
<keyword evidence="2" id="KW-0560">Oxidoreductase</keyword>
<comment type="caution">
    <text evidence="3">The sequence shown here is derived from an EMBL/GenBank/DDBJ whole genome shotgun (WGS) entry which is preliminary data.</text>
</comment>
<organism evidence="3 4">
    <name type="scientific">Clostridium symbiosum (strain WAL-14163)</name>
    <dbReference type="NCBI Taxonomy" id="742740"/>
    <lineage>
        <taxon>Bacteria</taxon>
        <taxon>Bacillati</taxon>
        <taxon>Bacillota</taxon>
        <taxon>Clostridia</taxon>
        <taxon>Lachnospirales</taxon>
        <taxon>Lachnospiraceae</taxon>
        <taxon>Otoolea</taxon>
    </lineage>
</organism>
<protein>
    <submittedName>
        <fullName evidence="3">Uncharacterized protein</fullName>
    </submittedName>
</protein>
<dbReference type="InterPro" id="IPR036291">
    <property type="entry name" value="NAD(P)-bd_dom_sf"/>
</dbReference>
<keyword evidence="4" id="KW-1185">Reference proteome</keyword>
<dbReference type="SUPFAM" id="SSF51735">
    <property type="entry name" value="NAD(P)-binding Rossmann-fold domains"/>
    <property type="match status" value="1"/>
</dbReference>
<dbReference type="STRING" id="1512.GCA_900049235_03565"/>
<dbReference type="Pfam" id="PF13561">
    <property type="entry name" value="adh_short_C2"/>
    <property type="match status" value="1"/>
</dbReference>
<dbReference type="Proteomes" id="UP000002970">
    <property type="component" value="Unassembled WGS sequence"/>
</dbReference>
<reference evidence="3 4" key="1">
    <citation type="submission" date="2010-12" db="EMBL/GenBank/DDBJ databases">
        <title>The Genome Sequence of Clostridium symbiosum strain WAL-14163.</title>
        <authorList>
            <person name="Earl A."/>
            <person name="Ward D."/>
            <person name="Feldgarden M."/>
            <person name="Gevers D."/>
            <person name="Finegold S.M."/>
            <person name="Summanen P.H."/>
            <person name="Molitoris D.R."/>
            <person name="Vaisanen M.L."/>
            <person name="Daigneault M."/>
            <person name="Young S.K."/>
            <person name="Zeng Q."/>
            <person name="Gargeya S."/>
            <person name="Fitzgerald M."/>
            <person name="Haas B."/>
            <person name="Abouelleil A."/>
            <person name="Alvarado L."/>
            <person name="Arachchi H.M."/>
            <person name="Berlin A."/>
            <person name="Brown A."/>
            <person name="Chapman S.B."/>
            <person name="Chen Z."/>
            <person name="Dunbar C."/>
            <person name="Freedman E."/>
            <person name="Gearin G."/>
            <person name="Gellesch M."/>
            <person name="Goldberg J."/>
            <person name="Griggs A."/>
            <person name="Gujja S."/>
            <person name="Heilman E."/>
            <person name="Heiman D."/>
            <person name="Howarth C."/>
            <person name="Larson L."/>
            <person name="Lui A."/>
            <person name="MacDonald P.J.P."/>
            <person name="Mehta T."/>
            <person name="Montmayeur A."/>
            <person name="Murphy C."/>
            <person name="Neiman D."/>
            <person name="Pearson M."/>
            <person name="Priest M."/>
            <person name="Roberts A."/>
            <person name="Saif S."/>
            <person name="Shea T."/>
            <person name="Shenoy N."/>
            <person name="Sisk P."/>
            <person name="Stolte C."/>
            <person name="Sykes S."/>
            <person name="White J."/>
            <person name="Yandava C."/>
            <person name="Nusbaum C."/>
            <person name="Birren B."/>
        </authorList>
    </citation>
    <scope>NUCLEOTIDE SEQUENCE [LARGE SCALE GENOMIC DNA]</scope>
    <source>
        <strain evidence="3 4">WAL-14163</strain>
    </source>
</reference>
<comment type="similarity">
    <text evidence="1">Belongs to the short-chain dehydrogenases/reductases (SDR) family.</text>
</comment>
<dbReference type="HOGENOM" id="CLU_010194_1_1_9"/>
<name>E7GQV8_CLOS6</name>
<evidence type="ECO:0000313" key="3">
    <source>
        <dbReference type="EMBL" id="EGA92812.1"/>
    </source>
</evidence>
<evidence type="ECO:0000313" key="4">
    <source>
        <dbReference type="Proteomes" id="UP000002970"/>
    </source>
</evidence>
<dbReference type="PANTHER" id="PTHR43008:SF4">
    <property type="entry name" value="CHAIN DEHYDROGENASE, PUTATIVE (AFU_ORTHOLOGUE AFUA_4G08710)-RELATED"/>
    <property type="match status" value="1"/>
</dbReference>
<dbReference type="PRINTS" id="PR00081">
    <property type="entry name" value="GDHRDH"/>
</dbReference>
<dbReference type="EMBL" id="ADLQ01000074">
    <property type="protein sequence ID" value="EGA92812.1"/>
    <property type="molecule type" value="Genomic_DNA"/>
</dbReference>
<evidence type="ECO:0000256" key="2">
    <source>
        <dbReference type="ARBA" id="ARBA00023002"/>
    </source>
</evidence>
<sequence>MKITGLPVWILKDEVRRMSIYVITGGTTGIGAEARKKLQDEGHEVFNIDYNGGDYTADLSTDEGRKGAVKAVFLKYPDGIDGVLCNAGVGPTAPPKKIFALNFFAAIAIAEGLRPLLKKKGGNCVVTSSNSITNATVKRDWVDMLSNVADENATMEFAGHIPPDKTPSCYSSSKHALARWVRRVSSSWAADGLRINAVAPGNTTTPMTKGMTEKQMDAALLIPIPTRYGRKEFLDAAEIANAMVFLLSPLASGINGVILFVDGGIDALLRSERF</sequence>
<evidence type="ECO:0000256" key="1">
    <source>
        <dbReference type="ARBA" id="ARBA00006484"/>
    </source>
</evidence>
<accession>E7GQV8</accession>
<dbReference type="Gene3D" id="3.40.50.720">
    <property type="entry name" value="NAD(P)-binding Rossmann-like Domain"/>
    <property type="match status" value="1"/>
</dbReference>
<gene>
    <name evidence="3" type="ORF">HMPREF9474_03303</name>
</gene>
<dbReference type="GO" id="GO:0050664">
    <property type="term" value="F:oxidoreductase activity, acting on NAD(P)H, oxygen as acceptor"/>
    <property type="evidence" value="ECO:0007669"/>
    <property type="project" value="TreeGrafter"/>
</dbReference>